<feature type="compositionally biased region" description="Basic and acidic residues" evidence="1">
    <location>
        <begin position="365"/>
        <end position="376"/>
    </location>
</feature>
<name>A0A6A6ARK2_9PLEO</name>
<protein>
    <submittedName>
        <fullName evidence="2">Uncharacterized protein</fullName>
    </submittedName>
</protein>
<evidence type="ECO:0000313" key="2">
    <source>
        <dbReference type="EMBL" id="KAF2134176.1"/>
    </source>
</evidence>
<accession>A0A6A6ARK2</accession>
<sequence>MPILTRQTTSQPQPIFFSLPTYALGTSYNPAMGAKYSTTTVGQQTSSLNTTSTQLTNNLEIAAPLKTPLAQHQKTSSDIKTPAPLPIQHSDTKTLLMALKAKSTARADPLSMTADQRRFEIPSRSTKPYIHHPNHEKLPQTPKTKHSIRATTSPNSAVLRNSNRRLLTPPPTPQKNRKMITTSKRIEQQRSADTQKIRNDKSVSKQNNKTVPPRTRRRLTQRRSALSASTPKRVATEVIDLTVEDRTMRERIGFTTAGNKVIDLTKDDALSYDDEEEGMSVRTTRTAENGSRARRAATRRPQTVLPSPIHFDDLPEYSAFFSDDAGSVGGTGAADCTTNTSDNFEADKRTPDGEIGIACSSTTTHDSRLSTHDIPHYELPSPFRNSDPDHGAAPFDLLHPTPNHSFTNSTPSTNETFRSPTPTINLNRSHSPLCTPTRPSIEAHLAIHPSSPPILHATATYLHHFSARQSRLQSRIATLRSMAPTLDTPMERKFKTVINLAVTLANDYMIAEMAFRDVLEMGGEGDLGECLAGLRQKVGSLDGECEGRMRKVMME</sequence>
<dbReference type="Proteomes" id="UP000799771">
    <property type="component" value="Unassembled WGS sequence"/>
</dbReference>
<gene>
    <name evidence="2" type="ORF">P153DRAFT_381358</name>
</gene>
<reference evidence="2" key="1">
    <citation type="journal article" date="2020" name="Stud. Mycol.">
        <title>101 Dothideomycetes genomes: a test case for predicting lifestyles and emergence of pathogens.</title>
        <authorList>
            <person name="Haridas S."/>
            <person name="Albert R."/>
            <person name="Binder M."/>
            <person name="Bloem J."/>
            <person name="Labutti K."/>
            <person name="Salamov A."/>
            <person name="Andreopoulos B."/>
            <person name="Baker S."/>
            <person name="Barry K."/>
            <person name="Bills G."/>
            <person name="Bluhm B."/>
            <person name="Cannon C."/>
            <person name="Castanera R."/>
            <person name="Culley D."/>
            <person name="Daum C."/>
            <person name="Ezra D."/>
            <person name="Gonzalez J."/>
            <person name="Henrissat B."/>
            <person name="Kuo A."/>
            <person name="Liang C."/>
            <person name="Lipzen A."/>
            <person name="Lutzoni F."/>
            <person name="Magnuson J."/>
            <person name="Mondo S."/>
            <person name="Nolan M."/>
            <person name="Ohm R."/>
            <person name="Pangilinan J."/>
            <person name="Park H.-J."/>
            <person name="Ramirez L."/>
            <person name="Alfaro M."/>
            <person name="Sun H."/>
            <person name="Tritt A."/>
            <person name="Yoshinaga Y."/>
            <person name="Zwiers L.-H."/>
            <person name="Turgeon B."/>
            <person name="Goodwin S."/>
            <person name="Spatafora J."/>
            <person name="Crous P."/>
            <person name="Grigoriev I."/>
        </authorList>
    </citation>
    <scope>NUCLEOTIDE SEQUENCE</scope>
    <source>
        <strain evidence="2">CBS 119687</strain>
    </source>
</reference>
<dbReference type="RefSeq" id="XP_033528563.1">
    <property type="nucleotide sequence ID" value="XM_033670038.1"/>
</dbReference>
<keyword evidence="3" id="KW-1185">Reference proteome</keyword>
<evidence type="ECO:0000256" key="1">
    <source>
        <dbReference type="SAM" id="MobiDB-lite"/>
    </source>
</evidence>
<feature type="region of interest" description="Disordered" evidence="1">
    <location>
        <begin position="407"/>
        <end position="432"/>
    </location>
</feature>
<dbReference type="GeneID" id="54410470"/>
<evidence type="ECO:0000313" key="3">
    <source>
        <dbReference type="Proteomes" id="UP000799771"/>
    </source>
</evidence>
<feature type="compositionally biased region" description="Basic and acidic residues" evidence="1">
    <location>
        <begin position="184"/>
        <end position="203"/>
    </location>
</feature>
<organism evidence="2 3">
    <name type="scientific">Dothidotthia symphoricarpi CBS 119687</name>
    <dbReference type="NCBI Taxonomy" id="1392245"/>
    <lineage>
        <taxon>Eukaryota</taxon>
        <taxon>Fungi</taxon>
        <taxon>Dikarya</taxon>
        <taxon>Ascomycota</taxon>
        <taxon>Pezizomycotina</taxon>
        <taxon>Dothideomycetes</taxon>
        <taxon>Pleosporomycetidae</taxon>
        <taxon>Pleosporales</taxon>
        <taxon>Dothidotthiaceae</taxon>
        <taxon>Dothidotthia</taxon>
    </lineage>
</organism>
<feature type="compositionally biased region" description="Polar residues" evidence="1">
    <location>
        <begin position="149"/>
        <end position="165"/>
    </location>
</feature>
<proteinExistence type="predicted"/>
<feature type="region of interest" description="Disordered" evidence="1">
    <location>
        <begin position="344"/>
        <end position="393"/>
    </location>
</feature>
<dbReference type="AlphaFoldDB" id="A0A6A6ARK2"/>
<feature type="region of interest" description="Disordered" evidence="1">
    <location>
        <begin position="118"/>
        <end position="231"/>
    </location>
</feature>
<dbReference type="EMBL" id="ML977498">
    <property type="protein sequence ID" value="KAF2134176.1"/>
    <property type="molecule type" value="Genomic_DNA"/>
</dbReference>